<evidence type="ECO:0000256" key="1">
    <source>
        <dbReference type="SAM" id="SignalP"/>
    </source>
</evidence>
<dbReference type="Gene3D" id="3.20.20.80">
    <property type="entry name" value="Glycosidases"/>
    <property type="match status" value="1"/>
</dbReference>
<sequence>MTKTLSIILACMASLSLLSADSAPLINGVPFSISVSGENTTDPGDKISREVKFTNTSGLPIQATISMSVQVDSSFFDGTPPPASGSEMDLPMVGEEVDFIEQDLNLPPKGEQTITLTTNKPLSVGYYFVGIKATASEVTELFYDKQFVLHEKLDELPADSRFGMNSSNPALIDNLRRLGVGWIRFENLKWAFVNPREDYYAYDGSVAPWNVDQDAMVKDYTDAGFNFVGYFFLTPHWATSAPASTPRRRQLNYPPKKNEYYADAVFQTVARFGSEKHPAGVLKTEDKASGKGGLTLLELWNEPNLNNPNWGFWVGTMAEYFEMFRPAAEAARKADPNVMISHASYAGIAPEQVDLLRTYTYADGKTPLDFTDIINVHYYSGKQLPEIATIDPNANRTGAQLEGARTYEENLIDLNAWRNHFKPEAEIWLTETGNDVGGKIGSTLRMQAAKIPRCVMMALAEGIDRVFLYREAGSKPAHHAGAGIITDEGEVRPSWLSMATMIRQLDGAGVNEGIRLPYPNDNVRLYLWNTNQGLVLSAWSVKGEDKVKLGLGNVTKTDAFGHKSKADLNGEWEVTEFPIYLSSISNNSGITKLKNQALAVKEKREQEIEASKDLKAYLFDFGTKDYGGLLQGKGLIRPFIPITSKDEYSASKGYGFTTPGTNDTDDAQKRMLPLLRDQTRFSKKTEFKFNVDAGTYRLEGFAKPSGNNATEAIIKGIQKGEAKFGLLAPQGAEPNFGGTITTTGGPLTLQFSKDINVAWISLIEAK</sequence>
<name>A0AAQ3LCP8_9BACT</name>
<evidence type="ECO:0000313" key="3">
    <source>
        <dbReference type="Proteomes" id="UP001304300"/>
    </source>
</evidence>
<dbReference type="InterPro" id="IPR051923">
    <property type="entry name" value="Glycosyl_Hydrolase_39"/>
</dbReference>
<keyword evidence="1" id="KW-0732">Signal</keyword>
<keyword evidence="3" id="KW-1185">Reference proteome</keyword>
<dbReference type="GO" id="GO:0004553">
    <property type="term" value="F:hydrolase activity, hydrolyzing O-glycosyl compounds"/>
    <property type="evidence" value="ECO:0007669"/>
    <property type="project" value="TreeGrafter"/>
</dbReference>
<protein>
    <submittedName>
        <fullName evidence="2">Uncharacterized protein</fullName>
    </submittedName>
</protein>
<dbReference type="Gene3D" id="2.60.120.430">
    <property type="entry name" value="Galactose-binding lectin"/>
    <property type="match status" value="1"/>
</dbReference>
<proteinExistence type="predicted"/>
<dbReference type="EMBL" id="CP136920">
    <property type="protein sequence ID" value="WOO41470.1"/>
    <property type="molecule type" value="Genomic_DNA"/>
</dbReference>
<dbReference type="InterPro" id="IPR017853">
    <property type="entry name" value="GH"/>
</dbReference>
<feature type="signal peptide" evidence="1">
    <location>
        <begin position="1"/>
        <end position="19"/>
    </location>
</feature>
<dbReference type="AlphaFoldDB" id="A0AAQ3LCP8"/>
<evidence type="ECO:0000313" key="2">
    <source>
        <dbReference type="EMBL" id="WOO41470.1"/>
    </source>
</evidence>
<feature type="chain" id="PRO_5043054421" evidence="1">
    <location>
        <begin position="20"/>
        <end position="766"/>
    </location>
</feature>
<dbReference type="RefSeq" id="WP_317833954.1">
    <property type="nucleotide sequence ID" value="NZ_CP136920.1"/>
</dbReference>
<reference evidence="2 3" key="1">
    <citation type="submission" date="2023-10" db="EMBL/GenBank/DDBJ databases">
        <title>Rubellicoccus peritrichatus gen. nov., sp. nov., isolated from an algae of coral reef tank.</title>
        <authorList>
            <person name="Luo J."/>
        </authorList>
    </citation>
    <scope>NUCLEOTIDE SEQUENCE [LARGE SCALE GENOMIC DNA]</scope>
    <source>
        <strain evidence="2 3">CR14</strain>
    </source>
</reference>
<dbReference type="SUPFAM" id="SSF51445">
    <property type="entry name" value="(Trans)glycosidases"/>
    <property type="match status" value="1"/>
</dbReference>
<gene>
    <name evidence="2" type="ORF">RZN69_00115</name>
</gene>
<dbReference type="Proteomes" id="UP001304300">
    <property type="component" value="Chromosome"/>
</dbReference>
<accession>A0AAQ3LCP8</accession>
<dbReference type="KEGG" id="puo:RZN69_00115"/>
<organism evidence="2 3">
    <name type="scientific">Rubellicoccus peritrichatus</name>
    <dbReference type="NCBI Taxonomy" id="3080537"/>
    <lineage>
        <taxon>Bacteria</taxon>
        <taxon>Pseudomonadati</taxon>
        <taxon>Verrucomicrobiota</taxon>
        <taxon>Opitutia</taxon>
        <taxon>Puniceicoccales</taxon>
        <taxon>Cerasicoccaceae</taxon>
        <taxon>Rubellicoccus</taxon>
    </lineage>
</organism>
<dbReference type="PANTHER" id="PTHR12631:SF10">
    <property type="entry name" value="BETA-XYLOSIDASE-LIKE PROTEIN-RELATED"/>
    <property type="match status" value="1"/>
</dbReference>
<dbReference type="PANTHER" id="PTHR12631">
    <property type="entry name" value="ALPHA-L-IDURONIDASE"/>
    <property type="match status" value="1"/>
</dbReference>